<sequence>MNFRNYLLFILIAVLGCARGYSQRATISLDSGWHFILQDDPDFSKQDMDVSGWQEVSIPHDWAHVEGVSKNGAQGGSGGYYDGGIAWYRKSFTAPESWSSKLVQIEFDGVYMNSEVWVNGHYLGKRPYGYISFRYGLSKYLKPGNNSIAVRVDNSREPSARWYHPCGIYAPVHLIVTGQQRVCPNGIHITSDMATSEKVNVSVNAVLMNHSSAKVKAVLKTTITNASGEEVKVSKKNIKWSPKSKLSIDQEFTIEKPALWSPDSPYLYTVTNGLWVKGKLVDHVETKYGVRNIEWSTDNGFLLNGEVCKLLGVCEHYEGGPVGVPGLCPF</sequence>
<dbReference type="InterPro" id="IPR006104">
    <property type="entry name" value="Glyco_hydro_2_N"/>
</dbReference>
<organism evidence="6 7">
    <name type="scientific">Saccharicrinis fermentans DSM 9555 = JCM 21142</name>
    <dbReference type="NCBI Taxonomy" id="869213"/>
    <lineage>
        <taxon>Bacteria</taxon>
        <taxon>Pseudomonadati</taxon>
        <taxon>Bacteroidota</taxon>
        <taxon>Bacteroidia</taxon>
        <taxon>Marinilabiliales</taxon>
        <taxon>Marinilabiliaceae</taxon>
        <taxon>Saccharicrinis</taxon>
    </lineage>
</organism>
<dbReference type="InterPro" id="IPR013783">
    <property type="entry name" value="Ig-like_fold"/>
</dbReference>
<feature type="domain" description="Glycoside hydrolase family 2 immunoglobulin-like beta-sandwich" evidence="4">
    <location>
        <begin position="187"/>
        <end position="291"/>
    </location>
</feature>
<dbReference type="PANTHER" id="PTHR42732:SF1">
    <property type="entry name" value="BETA-MANNOSIDASE"/>
    <property type="match status" value="1"/>
</dbReference>
<dbReference type="eggNOG" id="COG3250">
    <property type="taxonomic scope" value="Bacteria"/>
</dbReference>
<proteinExistence type="inferred from homology"/>
<comment type="caution">
    <text evidence="6">The sequence shown here is derived from an EMBL/GenBank/DDBJ whole genome shotgun (WGS) entry which is preliminary data.</text>
</comment>
<dbReference type="Gene3D" id="2.60.120.260">
    <property type="entry name" value="Galactose-binding domain-like"/>
    <property type="match status" value="1"/>
</dbReference>
<keyword evidence="3" id="KW-0326">Glycosidase</keyword>
<protein>
    <submittedName>
        <fullName evidence="6">Evolved beta-galactosidase subunit alpha</fullName>
    </submittedName>
</protein>
<evidence type="ECO:0000256" key="2">
    <source>
        <dbReference type="ARBA" id="ARBA00022801"/>
    </source>
</evidence>
<dbReference type="EMBL" id="BAMD01000002">
    <property type="protein sequence ID" value="GAF01632.1"/>
    <property type="molecule type" value="Genomic_DNA"/>
</dbReference>
<accession>W7Y104</accession>
<feature type="domain" description="Glycosyl hydrolases family 2 sugar binding" evidence="5">
    <location>
        <begin position="84"/>
        <end position="154"/>
    </location>
</feature>
<evidence type="ECO:0000259" key="5">
    <source>
        <dbReference type="Pfam" id="PF02837"/>
    </source>
</evidence>
<dbReference type="SUPFAM" id="SSF49785">
    <property type="entry name" value="Galactose-binding domain-like"/>
    <property type="match status" value="1"/>
</dbReference>
<evidence type="ECO:0000313" key="7">
    <source>
        <dbReference type="Proteomes" id="UP000019402"/>
    </source>
</evidence>
<evidence type="ECO:0000259" key="4">
    <source>
        <dbReference type="Pfam" id="PF00703"/>
    </source>
</evidence>
<dbReference type="AlphaFoldDB" id="W7Y104"/>
<keyword evidence="2" id="KW-0378">Hydrolase</keyword>
<dbReference type="RefSeq" id="WP_200871188.1">
    <property type="nucleotide sequence ID" value="NZ_BAMD01000002.1"/>
</dbReference>
<evidence type="ECO:0000256" key="1">
    <source>
        <dbReference type="ARBA" id="ARBA00007401"/>
    </source>
</evidence>
<dbReference type="Proteomes" id="UP000019402">
    <property type="component" value="Unassembled WGS sequence"/>
</dbReference>
<dbReference type="InterPro" id="IPR006102">
    <property type="entry name" value="Ig-like_GH2"/>
</dbReference>
<dbReference type="PANTHER" id="PTHR42732">
    <property type="entry name" value="BETA-GALACTOSIDASE"/>
    <property type="match status" value="1"/>
</dbReference>
<dbReference type="GO" id="GO:0004553">
    <property type="term" value="F:hydrolase activity, hydrolyzing O-glycosyl compounds"/>
    <property type="evidence" value="ECO:0007669"/>
    <property type="project" value="InterPro"/>
</dbReference>
<reference evidence="6 7" key="1">
    <citation type="journal article" date="2014" name="Genome Announc.">
        <title>Draft Genome Sequence of Cytophaga fermentans JCM 21142T, a Facultative Anaerobe Isolated from Marine Mud.</title>
        <authorList>
            <person name="Starns D."/>
            <person name="Oshima K."/>
            <person name="Suda W."/>
            <person name="Iino T."/>
            <person name="Yuki M."/>
            <person name="Inoue J."/>
            <person name="Kitamura K."/>
            <person name="Iida T."/>
            <person name="Darby A."/>
            <person name="Hattori M."/>
            <person name="Ohkuma M."/>
        </authorList>
    </citation>
    <scope>NUCLEOTIDE SEQUENCE [LARGE SCALE GENOMIC DNA]</scope>
    <source>
        <strain evidence="6 7">JCM 21142</strain>
    </source>
</reference>
<dbReference type="InterPro" id="IPR036156">
    <property type="entry name" value="Beta-gal/glucu_dom_sf"/>
</dbReference>
<dbReference type="InterPro" id="IPR008979">
    <property type="entry name" value="Galactose-bd-like_sf"/>
</dbReference>
<name>W7Y104_9BACT</name>
<dbReference type="Pfam" id="PF02837">
    <property type="entry name" value="Glyco_hydro_2_N"/>
    <property type="match status" value="1"/>
</dbReference>
<dbReference type="GO" id="GO:0005975">
    <property type="term" value="P:carbohydrate metabolic process"/>
    <property type="evidence" value="ECO:0007669"/>
    <property type="project" value="InterPro"/>
</dbReference>
<keyword evidence="7" id="KW-1185">Reference proteome</keyword>
<evidence type="ECO:0000256" key="3">
    <source>
        <dbReference type="ARBA" id="ARBA00023295"/>
    </source>
</evidence>
<dbReference type="Pfam" id="PF00703">
    <property type="entry name" value="Glyco_hydro_2"/>
    <property type="match status" value="1"/>
</dbReference>
<gene>
    <name evidence="6" type="ORF">JCM21142_244</name>
</gene>
<dbReference type="SUPFAM" id="SSF49303">
    <property type="entry name" value="beta-Galactosidase/glucuronidase domain"/>
    <property type="match status" value="1"/>
</dbReference>
<comment type="similarity">
    <text evidence="1">Belongs to the glycosyl hydrolase 2 family.</text>
</comment>
<evidence type="ECO:0000313" key="6">
    <source>
        <dbReference type="EMBL" id="GAF01632.1"/>
    </source>
</evidence>
<dbReference type="InterPro" id="IPR051913">
    <property type="entry name" value="GH2_Domain-Containing"/>
</dbReference>
<dbReference type="Gene3D" id="2.60.40.10">
    <property type="entry name" value="Immunoglobulins"/>
    <property type="match status" value="1"/>
</dbReference>
<dbReference type="PROSITE" id="PS51257">
    <property type="entry name" value="PROKAR_LIPOPROTEIN"/>
    <property type="match status" value="1"/>
</dbReference>